<protein>
    <submittedName>
        <fullName evidence="2">ANTAR domain-containing protein</fullName>
    </submittedName>
</protein>
<feature type="domain" description="ANTAR" evidence="1">
    <location>
        <begin position="163"/>
        <end position="225"/>
    </location>
</feature>
<name>A0A6G7YD64_9ACTN</name>
<organism evidence="2 3">
    <name type="scientific">Nocardioides piscis</name>
    <dbReference type="NCBI Taxonomy" id="2714938"/>
    <lineage>
        <taxon>Bacteria</taxon>
        <taxon>Bacillati</taxon>
        <taxon>Actinomycetota</taxon>
        <taxon>Actinomycetes</taxon>
        <taxon>Propionibacteriales</taxon>
        <taxon>Nocardioidaceae</taxon>
        <taxon>Nocardioides</taxon>
    </lineage>
</organism>
<gene>
    <name evidence="2" type="ORF">G7071_03385</name>
</gene>
<keyword evidence="3" id="KW-1185">Reference proteome</keyword>
<evidence type="ECO:0000259" key="1">
    <source>
        <dbReference type="PROSITE" id="PS50921"/>
    </source>
</evidence>
<accession>A0A6G7YD64</accession>
<dbReference type="InterPro" id="IPR005561">
    <property type="entry name" value="ANTAR"/>
</dbReference>
<dbReference type="EMBL" id="CP049866">
    <property type="protein sequence ID" value="QIK74616.1"/>
    <property type="molecule type" value="Genomic_DNA"/>
</dbReference>
<reference evidence="2 3" key="1">
    <citation type="submission" date="2020-03" db="EMBL/GenBank/DDBJ databases">
        <title>Nocardioides sp. nov., isolated from fish.</title>
        <authorList>
            <person name="Hyun D.-W."/>
            <person name="Bae J.-W."/>
        </authorList>
    </citation>
    <scope>NUCLEOTIDE SEQUENCE [LARGE SCALE GENOMIC DNA]</scope>
    <source>
        <strain evidence="2 3">HDW12A</strain>
    </source>
</reference>
<evidence type="ECO:0000313" key="2">
    <source>
        <dbReference type="EMBL" id="QIK74616.1"/>
    </source>
</evidence>
<dbReference type="AlphaFoldDB" id="A0A6G7YD64"/>
<evidence type="ECO:0000313" key="3">
    <source>
        <dbReference type="Proteomes" id="UP000502035"/>
    </source>
</evidence>
<dbReference type="PROSITE" id="PS50921">
    <property type="entry name" value="ANTAR"/>
    <property type="match status" value="1"/>
</dbReference>
<dbReference type="GO" id="GO:0003723">
    <property type="term" value="F:RNA binding"/>
    <property type="evidence" value="ECO:0007669"/>
    <property type="project" value="InterPro"/>
</dbReference>
<dbReference type="Pfam" id="PF03861">
    <property type="entry name" value="ANTAR"/>
    <property type="match status" value="1"/>
</dbReference>
<sequence length="237" mass="25501">MQPMSETVEALRELTLLGDVNTAHALKTMSQAVKRIVPDILGLSLTLTHEQLTFTMTAAGATFRGFPALVHHDDARVDRSRPRLALVAHDGQRDDEDRWQHEARAASSSGVASTLSLPILHNGVVTADVNLYAASKDAFDGHHDELALACGADAAGAVTNTDMDFLSRFEAAKAPERIRAGHVRDQAVGALMSRSDIDPDQAEERLSQAAERAGISEERMARAVLTLFHGTCGPDTD</sequence>
<dbReference type="RefSeq" id="WP_166314896.1">
    <property type="nucleotide sequence ID" value="NZ_CP049866.1"/>
</dbReference>
<dbReference type="InterPro" id="IPR036388">
    <property type="entry name" value="WH-like_DNA-bd_sf"/>
</dbReference>
<dbReference type="KEGG" id="npi:G7071_03385"/>
<dbReference type="Gene3D" id="1.10.10.10">
    <property type="entry name" value="Winged helix-like DNA-binding domain superfamily/Winged helix DNA-binding domain"/>
    <property type="match status" value="1"/>
</dbReference>
<dbReference type="Proteomes" id="UP000502035">
    <property type="component" value="Chromosome"/>
</dbReference>
<proteinExistence type="predicted"/>
<dbReference type="SUPFAM" id="SSF55781">
    <property type="entry name" value="GAF domain-like"/>
    <property type="match status" value="1"/>
</dbReference>